<dbReference type="PANTHER" id="PTHR21724:SF109">
    <property type="entry name" value="SHKT DOMAIN-CONTAINING PROTEIN"/>
    <property type="match status" value="1"/>
</dbReference>
<dbReference type="AlphaFoldDB" id="A0A1E7F1V8"/>
<protein>
    <recommendedName>
        <fullName evidence="3">ShKT domain-containing protein</fullName>
    </recommendedName>
</protein>
<dbReference type="Pfam" id="PF01549">
    <property type="entry name" value="ShK"/>
    <property type="match status" value="2"/>
</dbReference>
<dbReference type="InParanoid" id="A0A1E7F1V8"/>
<evidence type="ECO:0000313" key="5">
    <source>
        <dbReference type="Proteomes" id="UP000095751"/>
    </source>
</evidence>
<feature type="chain" id="PRO_5009192606" description="ShKT domain-containing protein" evidence="2">
    <location>
        <begin position="29"/>
        <end position="339"/>
    </location>
</feature>
<dbReference type="PROSITE" id="PS51670">
    <property type="entry name" value="SHKT"/>
    <property type="match status" value="2"/>
</dbReference>
<feature type="compositionally biased region" description="Low complexity" evidence="1">
    <location>
        <begin position="146"/>
        <end position="162"/>
    </location>
</feature>
<gene>
    <name evidence="4" type="ORF">FRACYDRAFT_244359</name>
</gene>
<evidence type="ECO:0000259" key="3">
    <source>
        <dbReference type="PROSITE" id="PS51670"/>
    </source>
</evidence>
<reference evidence="4 5" key="1">
    <citation type="submission" date="2016-09" db="EMBL/GenBank/DDBJ databases">
        <title>Extensive genetic diversity and differential bi-allelic expression allows diatom success in the polar Southern Ocean.</title>
        <authorList>
            <consortium name="DOE Joint Genome Institute"/>
            <person name="Mock T."/>
            <person name="Otillar R.P."/>
            <person name="Strauss J."/>
            <person name="Dupont C."/>
            <person name="Frickenhaus S."/>
            <person name="Maumus F."/>
            <person name="Mcmullan M."/>
            <person name="Sanges R."/>
            <person name="Schmutz J."/>
            <person name="Toseland A."/>
            <person name="Valas R."/>
            <person name="Veluchamy A."/>
            <person name="Ward B.J."/>
            <person name="Allen A."/>
            <person name="Barry K."/>
            <person name="Falciatore A."/>
            <person name="Ferrante M."/>
            <person name="Fortunato A.E."/>
            <person name="Gloeckner G."/>
            <person name="Gruber A."/>
            <person name="Hipkin R."/>
            <person name="Janech M."/>
            <person name="Kroth P."/>
            <person name="Leese F."/>
            <person name="Lindquist E."/>
            <person name="Lyon B.R."/>
            <person name="Martin J."/>
            <person name="Mayer C."/>
            <person name="Parker M."/>
            <person name="Quesneville H."/>
            <person name="Raymond J."/>
            <person name="Uhlig C."/>
            <person name="Valentin K.U."/>
            <person name="Worden A.Z."/>
            <person name="Armbrust E.V."/>
            <person name="Bowler C."/>
            <person name="Green B."/>
            <person name="Moulton V."/>
            <person name="Van Oosterhout C."/>
            <person name="Grigoriev I."/>
        </authorList>
    </citation>
    <scope>NUCLEOTIDE SEQUENCE [LARGE SCALE GENOMIC DNA]</scope>
    <source>
        <strain evidence="4 5">CCMP1102</strain>
    </source>
</reference>
<dbReference type="Gene3D" id="1.10.10.1940">
    <property type="match status" value="1"/>
</dbReference>
<keyword evidence="5" id="KW-1185">Reference proteome</keyword>
<feature type="compositionally biased region" description="Acidic residues" evidence="1">
    <location>
        <begin position="185"/>
        <end position="203"/>
    </location>
</feature>
<dbReference type="OrthoDB" id="5920234at2759"/>
<evidence type="ECO:0000313" key="4">
    <source>
        <dbReference type="EMBL" id="OEU12099.1"/>
    </source>
</evidence>
<proteinExistence type="predicted"/>
<dbReference type="PANTHER" id="PTHR21724">
    <property type="entry name" value="SHKT DOMAIN-CONTAINING PROTEIN"/>
    <property type="match status" value="1"/>
</dbReference>
<feature type="domain" description="ShKT" evidence="3">
    <location>
        <begin position="52"/>
        <end position="87"/>
    </location>
</feature>
<dbReference type="KEGG" id="fcy:FRACYDRAFT_244359"/>
<evidence type="ECO:0000256" key="1">
    <source>
        <dbReference type="SAM" id="MobiDB-lite"/>
    </source>
</evidence>
<evidence type="ECO:0000256" key="2">
    <source>
        <dbReference type="SAM" id="SignalP"/>
    </source>
</evidence>
<accession>A0A1E7F1V8</accession>
<sequence>MTSSGCLQGTRTMVIIIKLLLVLIGVTANADAAAAIEDTEDIIIDAENGGICIDIDTKNCPYWAATNQCIENKSFMNINCKLSCKRCNIVRVNNHNDINSYIAEKKKELEYKRSEQKKLKESLTILAAETTYSTDPFTDNNNEDMTTTTTTTPTATAKTTITGELLQQEELNSDDDTTNTTTDGSIDDNDDHNDNTKEEEEEQQQTTVVSGGSTTTDTTTATATTTKTKTKSTTSTMKEKEKEKKIIIDADTGLECRDQDEKNCPYWSITGECKKNRTWMHTNCKKSCNRCHVVRVNTQNDINTIISQKNKEAKEKHNVQRKKLDSLRILSSSSSQGEL</sequence>
<name>A0A1E7F1V8_9STRA</name>
<keyword evidence="2" id="KW-0732">Signal</keyword>
<dbReference type="SMART" id="SM00254">
    <property type="entry name" value="ShKT"/>
    <property type="match status" value="2"/>
</dbReference>
<feature type="region of interest" description="Disordered" evidence="1">
    <location>
        <begin position="133"/>
        <end position="242"/>
    </location>
</feature>
<dbReference type="EMBL" id="KV784365">
    <property type="protein sequence ID" value="OEU12099.1"/>
    <property type="molecule type" value="Genomic_DNA"/>
</dbReference>
<feature type="signal peptide" evidence="2">
    <location>
        <begin position="1"/>
        <end position="28"/>
    </location>
</feature>
<feature type="domain" description="ShKT" evidence="3">
    <location>
        <begin position="256"/>
        <end position="291"/>
    </location>
</feature>
<feature type="compositionally biased region" description="Low complexity" evidence="1">
    <location>
        <begin position="213"/>
        <end position="236"/>
    </location>
</feature>
<feature type="compositionally biased region" description="Polar residues" evidence="1">
    <location>
        <begin position="133"/>
        <end position="145"/>
    </location>
</feature>
<dbReference type="Proteomes" id="UP000095751">
    <property type="component" value="Unassembled WGS sequence"/>
</dbReference>
<organism evidence="4 5">
    <name type="scientific">Fragilariopsis cylindrus CCMP1102</name>
    <dbReference type="NCBI Taxonomy" id="635003"/>
    <lineage>
        <taxon>Eukaryota</taxon>
        <taxon>Sar</taxon>
        <taxon>Stramenopiles</taxon>
        <taxon>Ochrophyta</taxon>
        <taxon>Bacillariophyta</taxon>
        <taxon>Bacillariophyceae</taxon>
        <taxon>Bacillariophycidae</taxon>
        <taxon>Bacillariales</taxon>
        <taxon>Bacillariaceae</taxon>
        <taxon>Fragilariopsis</taxon>
    </lineage>
</organism>
<dbReference type="InterPro" id="IPR003582">
    <property type="entry name" value="ShKT_dom"/>
</dbReference>